<dbReference type="InterPro" id="IPR002477">
    <property type="entry name" value="Peptidoglycan-bd-like"/>
</dbReference>
<dbReference type="InterPro" id="IPR000064">
    <property type="entry name" value="NLP_P60_dom"/>
</dbReference>
<keyword evidence="5" id="KW-1133">Transmembrane helix</keyword>
<dbReference type="Pfam" id="PF25309">
    <property type="entry name" value="ELLD"/>
    <property type="match status" value="2"/>
</dbReference>
<dbReference type="InterPro" id="IPR036366">
    <property type="entry name" value="PGBDSf"/>
</dbReference>
<dbReference type="GO" id="GO:0006508">
    <property type="term" value="P:proteolysis"/>
    <property type="evidence" value="ECO:0007669"/>
    <property type="project" value="UniProtKB-KW"/>
</dbReference>
<gene>
    <name evidence="7" type="ORF">DXD17_05590</name>
</gene>
<evidence type="ECO:0000256" key="3">
    <source>
        <dbReference type="ARBA" id="ARBA00022801"/>
    </source>
</evidence>
<comment type="caution">
    <text evidence="7">The sequence shown here is derived from an EMBL/GenBank/DDBJ whole genome shotgun (WGS) entry which is preliminary data.</text>
</comment>
<proteinExistence type="inferred from homology"/>
<reference evidence="7 8" key="1">
    <citation type="submission" date="2018-08" db="EMBL/GenBank/DDBJ databases">
        <title>A genome reference for cultivated species of the human gut microbiota.</title>
        <authorList>
            <person name="Zou Y."/>
            <person name="Xue W."/>
            <person name="Luo G."/>
        </authorList>
    </citation>
    <scope>NUCLEOTIDE SEQUENCE [LARGE SCALE GENOMIC DNA]</scope>
    <source>
        <strain evidence="7 8">TF11-7</strain>
    </source>
</reference>
<keyword evidence="4" id="KW-0788">Thiol protease</keyword>
<evidence type="ECO:0000256" key="2">
    <source>
        <dbReference type="ARBA" id="ARBA00022670"/>
    </source>
</evidence>
<evidence type="ECO:0000256" key="5">
    <source>
        <dbReference type="SAM" id="Phobius"/>
    </source>
</evidence>
<feature type="transmembrane region" description="Helical" evidence="5">
    <location>
        <begin position="12"/>
        <end position="35"/>
    </location>
</feature>
<evidence type="ECO:0000259" key="6">
    <source>
        <dbReference type="PROSITE" id="PS51935"/>
    </source>
</evidence>
<keyword evidence="5" id="KW-0812">Transmembrane</keyword>
<dbReference type="GO" id="GO:0008234">
    <property type="term" value="F:cysteine-type peptidase activity"/>
    <property type="evidence" value="ECO:0007669"/>
    <property type="project" value="UniProtKB-KW"/>
</dbReference>
<dbReference type="AlphaFoldDB" id="A0A3E4LUB9"/>
<dbReference type="Pfam" id="PF01471">
    <property type="entry name" value="PG_binding_1"/>
    <property type="match status" value="1"/>
</dbReference>
<dbReference type="InterPro" id="IPR041219">
    <property type="entry name" value="Phage_lysozyme2"/>
</dbReference>
<dbReference type="Gene3D" id="3.90.1720.10">
    <property type="entry name" value="endopeptidase domain like (from Nostoc punctiforme)"/>
    <property type="match status" value="1"/>
</dbReference>
<sequence length="518" mass="56208">MAIERNTYTDILFDALMAAGCTIYGACAAMGNIYAESRANPRNLENLCEKKLNYKYTDDTYTEAVDSGKITRALFLHPLGDSRQYGYGFCQWTSAGRKAGLYDLVKSRGVSIGDAKTQTEYMLSELKTSYKSVWKVLQTATSVQEASDIFLVKFEAPANVGSAVKKTRASYGEQYLKIYQNQKKEENKVSKIENAVARAEAIALDDSHGYDQVDRWGNPNYDCSGLVIRCLEEAGIPAKSSGATYTGNMPEVLPKIGFKDVVKSVDLATGSGMIRGDVLLGNGHTAFYCGNGKLVHASINEKGTVTGGKSGDQTGREICIRSYYNKPWIHVYRYTGVTASASGTVNVRNYLQKGDSGDAVKEMQKMLIGCGFSCGSSGVDGSFGGDTEKALLAFQAFYGLEQDGKYGPVSKSKLVSAYNGKTAASVPEKKNTPSYTAGHEYTLQVELKVRTGPGTNYSAKKHSQLTADGQKHDKDNDGCLDAGTVVTCQAVRNVGNDIWMKAPSGWMAAYYDGKVYIK</sequence>
<evidence type="ECO:0000313" key="7">
    <source>
        <dbReference type="EMBL" id="RGK41080.1"/>
    </source>
</evidence>
<comment type="similarity">
    <text evidence="1">Belongs to the peptidase C40 family.</text>
</comment>
<dbReference type="InterPro" id="IPR038765">
    <property type="entry name" value="Papain-like_cys_pep_sf"/>
</dbReference>
<dbReference type="Gene3D" id="1.10.530.10">
    <property type="match status" value="1"/>
</dbReference>
<dbReference type="PROSITE" id="PS51935">
    <property type="entry name" value="NLPC_P60"/>
    <property type="match status" value="1"/>
</dbReference>
<dbReference type="Gene3D" id="1.10.101.10">
    <property type="entry name" value="PGBD-like superfamily/PGBD"/>
    <property type="match status" value="1"/>
</dbReference>
<keyword evidence="2" id="KW-0645">Protease</keyword>
<dbReference type="SUPFAM" id="SSF54001">
    <property type="entry name" value="Cysteine proteinases"/>
    <property type="match status" value="1"/>
</dbReference>
<protein>
    <recommendedName>
        <fullName evidence="6">NlpC/P60 domain-containing protein</fullName>
    </recommendedName>
</protein>
<dbReference type="Proteomes" id="UP000260793">
    <property type="component" value="Unassembled WGS sequence"/>
</dbReference>
<organism evidence="7 8">
    <name type="scientific">[Ruminococcus] lactaris</name>
    <dbReference type="NCBI Taxonomy" id="46228"/>
    <lineage>
        <taxon>Bacteria</taxon>
        <taxon>Bacillati</taxon>
        <taxon>Bacillota</taxon>
        <taxon>Clostridia</taxon>
        <taxon>Lachnospirales</taxon>
        <taxon>Lachnospiraceae</taxon>
        <taxon>Mediterraneibacter</taxon>
    </lineage>
</organism>
<dbReference type="RefSeq" id="WP_117687953.1">
    <property type="nucleotide sequence ID" value="NZ_QSQN01000011.1"/>
</dbReference>
<evidence type="ECO:0000256" key="1">
    <source>
        <dbReference type="ARBA" id="ARBA00007074"/>
    </source>
</evidence>
<dbReference type="InterPro" id="IPR057370">
    <property type="entry name" value="ELLD"/>
</dbReference>
<name>A0A3E4LUB9_9FIRM</name>
<feature type="domain" description="NlpC/P60" evidence="6">
    <location>
        <begin position="189"/>
        <end position="335"/>
    </location>
</feature>
<dbReference type="Pfam" id="PF18013">
    <property type="entry name" value="Phage_lysozyme2"/>
    <property type="match status" value="1"/>
</dbReference>
<keyword evidence="3" id="KW-0378">Hydrolase</keyword>
<accession>A0A3E4LUB9</accession>
<keyword evidence="5" id="KW-0472">Membrane</keyword>
<dbReference type="EMBL" id="QSQN01000011">
    <property type="protein sequence ID" value="RGK41080.1"/>
    <property type="molecule type" value="Genomic_DNA"/>
</dbReference>
<dbReference type="InterPro" id="IPR036365">
    <property type="entry name" value="PGBD-like_sf"/>
</dbReference>
<evidence type="ECO:0000313" key="8">
    <source>
        <dbReference type="Proteomes" id="UP000260793"/>
    </source>
</evidence>
<evidence type="ECO:0000256" key="4">
    <source>
        <dbReference type="ARBA" id="ARBA00022807"/>
    </source>
</evidence>
<dbReference type="SUPFAM" id="SSF47090">
    <property type="entry name" value="PGBD-like"/>
    <property type="match status" value="1"/>
</dbReference>